<evidence type="ECO:0000313" key="1">
    <source>
        <dbReference type="EMBL" id="EFH45426.1"/>
    </source>
</evidence>
<name>D7MF47_ARALL</name>
<organism evidence="2">
    <name type="scientific">Arabidopsis lyrata subsp. lyrata</name>
    <name type="common">Lyre-leaved rock-cress</name>
    <dbReference type="NCBI Taxonomy" id="81972"/>
    <lineage>
        <taxon>Eukaryota</taxon>
        <taxon>Viridiplantae</taxon>
        <taxon>Streptophyta</taxon>
        <taxon>Embryophyta</taxon>
        <taxon>Tracheophyta</taxon>
        <taxon>Spermatophyta</taxon>
        <taxon>Magnoliopsida</taxon>
        <taxon>eudicotyledons</taxon>
        <taxon>Gunneridae</taxon>
        <taxon>Pentapetalae</taxon>
        <taxon>rosids</taxon>
        <taxon>malvids</taxon>
        <taxon>Brassicales</taxon>
        <taxon>Brassicaceae</taxon>
        <taxon>Camelineae</taxon>
        <taxon>Arabidopsis</taxon>
    </lineage>
</organism>
<gene>
    <name evidence="1" type="ORF">ARALYDRAFT_912981</name>
</gene>
<accession>D7MF47</accession>
<sequence>MKIRIVSKTRVNPNKPVQGHLATFDLPYPVLYLEEPSFQNDQVEWLLKTSMISSSVSWPMTTRESSELQTTLATERSTA</sequence>
<dbReference type="AlphaFoldDB" id="D7MF47"/>
<proteinExistence type="predicted"/>
<evidence type="ECO:0000313" key="2">
    <source>
        <dbReference type="Proteomes" id="UP000008694"/>
    </source>
</evidence>
<dbReference type="Gramene" id="scaffold_700723.1">
    <property type="protein sequence ID" value="scaffold_700723.1"/>
    <property type="gene ID" value="scaffold_700723.1"/>
</dbReference>
<dbReference type="HOGENOM" id="CLU_2609315_0_0_1"/>
<dbReference type="Proteomes" id="UP000008694">
    <property type="component" value="Unassembled WGS sequence"/>
</dbReference>
<protein>
    <submittedName>
        <fullName evidence="1">Uncharacterized protein</fullName>
    </submittedName>
</protein>
<dbReference type="EMBL" id="GL348719">
    <property type="protein sequence ID" value="EFH45426.1"/>
    <property type="molecule type" value="Genomic_DNA"/>
</dbReference>
<keyword evidence="2" id="KW-1185">Reference proteome</keyword>
<reference evidence="2" key="1">
    <citation type="journal article" date="2011" name="Nat. Genet.">
        <title>The Arabidopsis lyrata genome sequence and the basis of rapid genome size change.</title>
        <authorList>
            <person name="Hu T.T."/>
            <person name="Pattyn P."/>
            <person name="Bakker E.G."/>
            <person name="Cao J."/>
            <person name="Cheng J.-F."/>
            <person name="Clark R.M."/>
            <person name="Fahlgren N."/>
            <person name="Fawcett J.A."/>
            <person name="Grimwood J."/>
            <person name="Gundlach H."/>
            <person name="Haberer G."/>
            <person name="Hollister J.D."/>
            <person name="Ossowski S."/>
            <person name="Ottilar R.P."/>
            <person name="Salamov A.A."/>
            <person name="Schneeberger K."/>
            <person name="Spannagl M."/>
            <person name="Wang X."/>
            <person name="Yang L."/>
            <person name="Nasrallah M.E."/>
            <person name="Bergelson J."/>
            <person name="Carrington J.C."/>
            <person name="Gaut B.S."/>
            <person name="Schmutz J."/>
            <person name="Mayer K.F.X."/>
            <person name="Van de Peer Y."/>
            <person name="Grigoriev I.V."/>
            <person name="Nordborg M."/>
            <person name="Weigel D."/>
            <person name="Guo Y.-L."/>
        </authorList>
    </citation>
    <scope>NUCLEOTIDE SEQUENCE [LARGE SCALE GENOMIC DNA]</scope>
    <source>
        <strain evidence="2">cv. MN47</strain>
    </source>
</reference>